<dbReference type="EMBL" id="KT754966">
    <property type="protein sequence ID" value="ALS04800.1"/>
    <property type="molecule type" value="mRNA"/>
</dbReference>
<dbReference type="GO" id="GO:0006412">
    <property type="term" value="P:translation"/>
    <property type="evidence" value="ECO:0007669"/>
    <property type="project" value="InterPro"/>
</dbReference>
<dbReference type="Pfam" id="PF01248">
    <property type="entry name" value="Ribosomal_L7Ae"/>
    <property type="match status" value="1"/>
</dbReference>
<evidence type="ECO:0000256" key="2">
    <source>
        <dbReference type="ARBA" id="ARBA00022980"/>
    </source>
</evidence>
<comment type="similarity">
    <text evidence="1 4">Belongs to the eukaryotic ribosomal protein eS12 family.</text>
</comment>
<dbReference type="AlphaFoldDB" id="A0A0U2T827"/>
<evidence type="ECO:0000256" key="4">
    <source>
        <dbReference type="RuleBase" id="RU000670"/>
    </source>
</evidence>
<feature type="domain" description="Ribosomal protein eL8/eL30/eS12/Gadd45" evidence="5">
    <location>
        <begin position="28"/>
        <end position="121"/>
    </location>
</feature>
<protein>
    <recommendedName>
        <fullName evidence="4">40S ribosomal protein S12</fullName>
    </recommendedName>
</protein>
<dbReference type="PANTHER" id="PTHR11843">
    <property type="entry name" value="40S RIBOSOMAL PROTEIN S12"/>
    <property type="match status" value="1"/>
</dbReference>
<dbReference type="InterPro" id="IPR000530">
    <property type="entry name" value="Ribosomal_eS12"/>
</dbReference>
<dbReference type="PRINTS" id="PR00972">
    <property type="entry name" value="RIBSOMALS12E"/>
</dbReference>
<dbReference type="Gene3D" id="3.30.1330.30">
    <property type="match status" value="1"/>
</dbReference>
<dbReference type="InterPro" id="IPR029064">
    <property type="entry name" value="Ribosomal_eL30-like_sf"/>
</dbReference>
<dbReference type="GO" id="GO:0003735">
    <property type="term" value="F:structural constituent of ribosome"/>
    <property type="evidence" value="ECO:0007669"/>
    <property type="project" value="InterPro"/>
</dbReference>
<keyword evidence="2 4" id="KW-0689">Ribosomal protein</keyword>
<reference evidence="6" key="1">
    <citation type="journal article" date="2015" name="Sci. Rep.">
        <title>Spliced leader RNA trans-splicing discovered in copepods.</title>
        <authorList>
            <person name="Yang F."/>
            <person name="Xu D."/>
            <person name="Zhuang Y."/>
            <person name="Yi X."/>
            <person name="Huang Y."/>
            <person name="Chen H."/>
            <person name="Lin S."/>
            <person name="Campbell D.A."/>
            <person name="Sturm N.R."/>
            <person name="Liu G."/>
            <person name="Zhang H."/>
        </authorList>
    </citation>
    <scope>NUCLEOTIDE SEQUENCE</scope>
</reference>
<keyword evidence="3 4" id="KW-0687">Ribonucleoprotein</keyword>
<sequence>MSDVEGDAVPAVAAAPAPVSRPMDINEAIMTVLKQALIADGLARGLRESAKALDKRRALLCVLAENCDEPMYKKLITALCQEHSIPLIKVDSNMKLGEWAGLCKLDGEGNARKVVKCSCAVVRDWGTETPAHDFLQEYLKSQR</sequence>
<dbReference type="InterPro" id="IPR004038">
    <property type="entry name" value="Ribosomal_eL8/eL30/eS12/Gad45"/>
</dbReference>
<dbReference type="GO" id="GO:0022626">
    <property type="term" value="C:cytosolic ribosome"/>
    <property type="evidence" value="ECO:0007669"/>
    <property type="project" value="UniProtKB-ARBA"/>
</dbReference>
<evidence type="ECO:0000259" key="5">
    <source>
        <dbReference type="Pfam" id="PF01248"/>
    </source>
</evidence>
<dbReference type="GO" id="GO:0015935">
    <property type="term" value="C:small ribosomal subunit"/>
    <property type="evidence" value="ECO:0007669"/>
    <property type="project" value="UniProtKB-ARBA"/>
</dbReference>
<evidence type="ECO:0000256" key="3">
    <source>
        <dbReference type="ARBA" id="ARBA00023274"/>
    </source>
</evidence>
<organism evidence="6">
    <name type="scientific">Pseudodiaptomus poplesia</name>
    <dbReference type="NCBI Taxonomy" id="213370"/>
    <lineage>
        <taxon>Eukaryota</taxon>
        <taxon>Metazoa</taxon>
        <taxon>Ecdysozoa</taxon>
        <taxon>Arthropoda</taxon>
        <taxon>Crustacea</taxon>
        <taxon>Multicrustacea</taxon>
        <taxon>Hexanauplia</taxon>
        <taxon>Copepoda</taxon>
        <taxon>Calanoida</taxon>
        <taxon>Pseudodiaptomidae</taxon>
        <taxon>Pseudodiaptomus</taxon>
    </lineage>
</organism>
<name>A0A0U2T827_9MAXI</name>
<dbReference type="SUPFAM" id="SSF55315">
    <property type="entry name" value="L30e-like"/>
    <property type="match status" value="1"/>
</dbReference>
<evidence type="ECO:0000256" key="1">
    <source>
        <dbReference type="ARBA" id="ARBA00005824"/>
    </source>
</evidence>
<dbReference type="FunFam" id="3.30.1330.30:FF:000005">
    <property type="entry name" value="40S ribosomal protein S12"/>
    <property type="match status" value="1"/>
</dbReference>
<accession>A0A0U2T827</accession>
<evidence type="ECO:0000313" key="6">
    <source>
        <dbReference type="EMBL" id="ALS04800.1"/>
    </source>
</evidence>
<proteinExistence type="evidence at transcript level"/>